<keyword evidence="5" id="KW-0680">Restriction system</keyword>
<evidence type="ECO:0000313" key="12">
    <source>
        <dbReference type="Proteomes" id="UP000069876"/>
    </source>
</evidence>
<organism evidence="11 12">
    <name type="scientific">Neisseria meningitidis</name>
    <dbReference type="NCBI Taxonomy" id="487"/>
    <lineage>
        <taxon>Bacteria</taxon>
        <taxon>Pseudomonadati</taxon>
        <taxon>Pseudomonadota</taxon>
        <taxon>Betaproteobacteria</taxon>
        <taxon>Neisseriales</taxon>
        <taxon>Neisseriaceae</taxon>
        <taxon>Neisseria</taxon>
    </lineage>
</organism>
<proteinExistence type="inferred from homology"/>
<dbReference type="Gene3D" id="3.40.50.150">
    <property type="entry name" value="Vaccinia Virus protein VP39"/>
    <property type="match status" value="1"/>
</dbReference>
<dbReference type="InterPro" id="IPR029063">
    <property type="entry name" value="SAM-dependent_MTases_sf"/>
</dbReference>
<dbReference type="NCBIfam" id="TIGR00675">
    <property type="entry name" value="dcm"/>
    <property type="match status" value="1"/>
</dbReference>
<dbReference type="GO" id="GO:0003886">
    <property type="term" value="F:DNA (cytosine-5-)-methyltransferase activity"/>
    <property type="evidence" value="ECO:0007669"/>
    <property type="project" value="UniProtKB-EC"/>
</dbReference>
<dbReference type="SUPFAM" id="SSF53335">
    <property type="entry name" value="S-adenosyl-L-methionine-dependent methyltransferases"/>
    <property type="match status" value="1"/>
</dbReference>
<dbReference type="PROSITE" id="PS51679">
    <property type="entry name" value="SAM_MT_C5"/>
    <property type="match status" value="1"/>
</dbReference>
<evidence type="ECO:0000313" key="10">
    <source>
        <dbReference type="EMBL" id="ANW91233.1"/>
    </source>
</evidence>
<name>A0AAD2J6S6_NEIME</name>
<dbReference type="PRINTS" id="PR00105">
    <property type="entry name" value="C5METTRFRASE"/>
</dbReference>
<keyword evidence="3 7" id="KW-0808">Transferase</keyword>
<feature type="region of interest" description="Disordered" evidence="9">
    <location>
        <begin position="1"/>
        <end position="22"/>
    </location>
</feature>
<dbReference type="REBASE" id="152360">
    <property type="entry name" value="M.Nme8555ORF668P"/>
</dbReference>
<comment type="similarity">
    <text evidence="7 8">Belongs to the class I-like SAM-binding methyltransferase superfamily. C5-methyltransferase family.</text>
</comment>
<evidence type="ECO:0000313" key="11">
    <source>
        <dbReference type="EMBL" id="CWT66762.1"/>
    </source>
</evidence>
<evidence type="ECO:0000256" key="6">
    <source>
        <dbReference type="ARBA" id="ARBA00047422"/>
    </source>
</evidence>
<protein>
    <recommendedName>
        <fullName evidence="1">DNA (cytosine-5-)-methyltransferase</fullName>
        <ecNumber evidence="1">2.1.1.37</ecNumber>
    </recommendedName>
</protein>
<dbReference type="EMBL" id="CP012393">
    <property type="protein sequence ID" value="ANW91233.1"/>
    <property type="molecule type" value="Genomic_DNA"/>
</dbReference>
<feature type="active site" evidence="7">
    <location>
        <position position="147"/>
    </location>
</feature>
<dbReference type="GO" id="GO:0003677">
    <property type="term" value="F:DNA binding"/>
    <property type="evidence" value="ECO:0007669"/>
    <property type="project" value="TreeGrafter"/>
</dbReference>
<dbReference type="Proteomes" id="UP000092966">
    <property type="component" value="Chromosome"/>
</dbReference>
<dbReference type="EC" id="2.1.1.37" evidence="1"/>
<evidence type="ECO:0000256" key="3">
    <source>
        <dbReference type="ARBA" id="ARBA00022679"/>
    </source>
</evidence>
<accession>A0AAD2J6S6</accession>
<reference evidence="10 13" key="1">
    <citation type="submission" date="2015-07" db="EMBL/GenBank/DDBJ databases">
        <title>Comparative genome sequencing reveals within-host evolution of Neisseria meningitidis during.</title>
        <authorList>
            <person name="Klughammer J."/>
            <person name="Dittrich M."/>
            <person name="Mueller T."/>
            <person name="Blom J."/>
            <person name="Goesmann A."/>
            <person name="Vogel U."/>
            <person name="Frosch M."/>
            <person name="Bock C."/>
            <person name="Schoen C."/>
        </authorList>
    </citation>
    <scope>NUCLEOTIDE SEQUENCE [LARGE SCALE GENOMIC DNA]</scope>
    <source>
        <strain evidence="10 13">DE8555</strain>
    </source>
</reference>
<reference evidence="11 12" key="2">
    <citation type="submission" date="2016-02" db="EMBL/GenBank/DDBJ databases">
        <authorList>
            <consortium name="Pathogen Informatics"/>
        </authorList>
    </citation>
    <scope>NUCLEOTIDE SEQUENCE [LARGE SCALE GENOMIC DNA]</scope>
    <source>
        <strain evidence="11 12">2842STDY5881531</strain>
    </source>
</reference>
<evidence type="ECO:0000256" key="4">
    <source>
        <dbReference type="ARBA" id="ARBA00022691"/>
    </source>
</evidence>
<dbReference type="AlphaFoldDB" id="A0AAD2J6S6"/>
<evidence type="ECO:0000256" key="1">
    <source>
        <dbReference type="ARBA" id="ARBA00011975"/>
    </source>
</evidence>
<dbReference type="GO" id="GO:0009307">
    <property type="term" value="P:DNA restriction-modification system"/>
    <property type="evidence" value="ECO:0007669"/>
    <property type="project" value="UniProtKB-KW"/>
</dbReference>
<evidence type="ECO:0000256" key="7">
    <source>
        <dbReference type="PROSITE-ProRule" id="PRU01016"/>
    </source>
</evidence>
<dbReference type="Pfam" id="PF00145">
    <property type="entry name" value="DNA_methylase"/>
    <property type="match status" value="1"/>
</dbReference>
<gene>
    <name evidence="11" type="primary">nmeDIMP</name>
    <name evidence="10" type="ORF">DE8555_0668</name>
    <name evidence="11" type="ORF">ERS514851_00079</name>
</gene>
<dbReference type="InterPro" id="IPR001525">
    <property type="entry name" value="C5_MeTfrase"/>
</dbReference>
<evidence type="ECO:0000313" key="13">
    <source>
        <dbReference type="Proteomes" id="UP000092966"/>
    </source>
</evidence>
<dbReference type="GO" id="GO:0044027">
    <property type="term" value="P:negative regulation of gene expression via chromosomal CpG island methylation"/>
    <property type="evidence" value="ECO:0007669"/>
    <property type="project" value="TreeGrafter"/>
</dbReference>
<evidence type="ECO:0000256" key="5">
    <source>
        <dbReference type="ARBA" id="ARBA00022747"/>
    </source>
</evidence>
<dbReference type="InterPro" id="IPR050390">
    <property type="entry name" value="C5-Methyltransferase"/>
</dbReference>
<dbReference type="PANTHER" id="PTHR10629:SF52">
    <property type="entry name" value="DNA (CYTOSINE-5)-METHYLTRANSFERASE 1"/>
    <property type="match status" value="1"/>
</dbReference>
<dbReference type="GO" id="GO:0032259">
    <property type="term" value="P:methylation"/>
    <property type="evidence" value="ECO:0007669"/>
    <property type="project" value="UniProtKB-KW"/>
</dbReference>
<dbReference type="Proteomes" id="UP000069876">
    <property type="component" value="Unassembled WGS sequence"/>
</dbReference>
<evidence type="ECO:0000256" key="9">
    <source>
        <dbReference type="SAM" id="MobiDB-lite"/>
    </source>
</evidence>
<dbReference type="EMBL" id="FFEF01000001">
    <property type="protein sequence ID" value="CWT66762.1"/>
    <property type="molecule type" value="Genomic_DNA"/>
</dbReference>
<comment type="catalytic activity">
    <reaction evidence="6">
        <text>a 2'-deoxycytidine in DNA + S-adenosyl-L-methionine = a 5-methyl-2'-deoxycytidine in DNA + S-adenosyl-L-homocysteine + H(+)</text>
        <dbReference type="Rhea" id="RHEA:13681"/>
        <dbReference type="Rhea" id="RHEA-COMP:11369"/>
        <dbReference type="Rhea" id="RHEA-COMP:11370"/>
        <dbReference type="ChEBI" id="CHEBI:15378"/>
        <dbReference type="ChEBI" id="CHEBI:57856"/>
        <dbReference type="ChEBI" id="CHEBI:59789"/>
        <dbReference type="ChEBI" id="CHEBI:85452"/>
        <dbReference type="ChEBI" id="CHEBI:85454"/>
        <dbReference type="EC" id="2.1.1.37"/>
    </reaction>
</comment>
<keyword evidence="4 7" id="KW-0949">S-adenosyl-L-methionine</keyword>
<dbReference type="PANTHER" id="PTHR10629">
    <property type="entry name" value="CYTOSINE-SPECIFIC METHYLTRANSFERASE"/>
    <property type="match status" value="1"/>
</dbReference>
<evidence type="ECO:0000256" key="8">
    <source>
        <dbReference type="RuleBase" id="RU000416"/>
    </source>
</evidence>
<sequence length="419" mass="47799">MSLKIQPAVPKKSDKPSATNRDCQNFKREKNNLPFQLTDKSCNLDISIRQERKKTLIFSFFSGAGFLDLGFELSGFDIAFVNEVHPPFLEAYKYSRSRMDIPKPKYGYFKGSIDECLYAEKAKDLAGWVKKEKQNGIIVGFIGGPPCPDFSIAGKNKGKDGENGKLSQSYVDLICKNQPDFFVFENVKGLYRTAKHREFFNALKRQLSDFGYVCTEKLINAIEYGVPQDRERIILVGFLSQHVDALQKFDWDAHISFPDALEKDWPTTEEVGRVVSQPANIYPELTVQYWFNRNGVDTHPNASKHFQPRAGLEKFQTISEGDDKKKSYKRLHRWRYSPTAAYGNNEVHIHPYLPRRISAAEALAIQSLPKEFELPDNMTLSNMFKTIGNGVPFLAAKGIAMTLKSYLENHYERTKTDGC</sequence>
<keyword evidence="2 7" id="KW-0489">Methyltransferase</keyword>
<evidence type="ECO:0000256" key="2">
    <source>
        <dbReference type="ARBA" id="ARBA00022603"/>
    </source>
</evidence>
<dbReference type="Gene3D" id="3.90.120.10">
    <property type="entry name" value="DNA Methylase, subunit A, domain 2"/>
    <property type="match status" value="1"/>
</dbReference>